<dbReference type="GO" id="GO:0016788">
    <property type="term" value="F:hydrolase activity, acting on ester bonds"/>
    <property type="evidence" value="ECO:0007669"/>
    <property type="project" value="InterPro"/>
</dbReference>
<dbReference type="Gene3D" id="2.60.120.260">
    <property type="entry name" value="Galactose-binding domain-like"/>
    <property type="match status" value="1"/>
</dbReference>
<gene>
    <name evidence="1" type="ORF">SEMRO_655_G182350.1</name>
</gene>
<evidence type="ECO:0000313" key="2">
    <source>
        <dbReference type="Proteomes" id="UP001153069"/>
    </source>
</evidence>
<dbReference type="Pfam" id="PF00657">
    <property type="entry name" value="Lipase_GDSL"/>
    <property type="match status" value="1"/>
</dbReference>
<dbReference type="SUPFAM" id="SSF52266">
    <property type="entry name" value="SGNH hydrolase"/>
    <property type="match status" value="1"/>
</dbReference>
<dbReference type="AlphaFoldDB" id="A0A9N8HJE2"/>
<dbReference type="PANTHER" id="PTHR37834">
    <property type="entry name" value="GDSL-LIKE LIPASE/ACYLHYDROLASE DOMAIN PROTEIN (AFU_ORTHOLOGUE AFUA_2G00620)"/>
    <property type="match status" value="1"/>
</dbReference>
<proteinExistence type="predicted"/>
<dbReference type="PANTHER" id="PTHR37834:SF2">
    <property type="entry name" value="ESTERASE, SGNH HYDROLASE-TYPE"/>
    <property type="match status" value="1"/>
</dbReference>
<dbReference type="InterPro" id="IPR001087">
    <property type="entry name" value="GDSL"/>
</dbReference>
<name>A0A9N8HJE2_9STRA</name>
<accession>A0A9N8HJE2</accession>
<keyword evidence="2" id="KW-1185">Reference proteome</keyword>
<dbReference type="InterPro" id="IPR036514">
    <property type="entry name" value="SGNH_hydro_sf"/>
</dbReference>
<dbReference type="InterPro" id="IPR052762">
    <property type="entry name" value="PCW_deacetylase/CE"/>
</dbReference>
<reference evidence="1" key="1">
    <citation type="submission" date="2020-06" db="EMBL/GenBank/DDBJ databases">
        <authorList>
            <consortium name="Plant Systems Biology data submission"/>
        </authorList>
    </citation>
    <scope>NUCLEOTIDE SEQUENCE</scope>
    <source>
        <strain evidence="1">D6</strain>
    </source>
</reference>
<organism evidence="1 2">
    <name type="scientific">Seminavis robusta</name>
    <dbReference type="NCBI Taxonomy" id="568900"/>
    <lineage>
        <taxon>Eukaryota</taxon>
        <taxon>Sar</taxon>
        <taxon>Stramenopiles</taxon>
        <taxon>Ochrophyta</taxon>
        <taxon>Bacillariophyta</taxon>
        <taxon>Bacillariophyceae</taxon>
        <taxon>Bacillariophycidae</taxon>
        <taxon>Naviculales</taxon>
        <taxon>Naviculaceae</taxon>
        <taxon>Seminavis</taxon>
    </lineage>
</organism>
<sequence>MPAHAANETKFLSASTHCERVMGRHVVDGNKGAIMVDWPGVRLEFRLISNTRSVAIRIKGRSACFGYRVVAQEKGNDERNHVNTDDAADKLVILSSGKEQDYPLHDNLLNSNTTYKVSIWKRDDPINGGAIISGLVIDSDGNVQPNRKEDGNLFQQPPNTRLLEFVGDSDTVGFGINGQKSGFLYFLCCQMPCMTMAPSLRKSTDVTKSWAHLTARQLKADYSVVAWSGIGAKYSPESNMPSMLESYATLLPSGKQKPIPPNEGSMLGPEPSAVILYIGQNDEYADKSEDKLQKGFAALLKKIREFRPSHIPIVVVAPALDCNLACAFMGKKDNTAKAERQNRLWKAAVQDLVDSNIHVVDHKHEPDIALNSKEDFGICLHWNAASNLKFANPLVPKLKKILNW</sequence>
<dbReference type="Gene3D" id="3.40.50.1110">
    <property type="entry name" value="SGNH hydrolase"/>
    <property type="match status" value="1"/>
</dbReference>
<dbReference type="EMBL" id="CAICTM010000654">
    <property type="protein sequence ID" value="CAB9514480.1"/>
    <property type="molecule type" value="Genomic_DNA"/>
</dbReference>
<evidence type="ECO:0000313" key="1">
    <source>
        <dbReference type="EMBL" id="CAB9514480.1"/>
    </source>
</evidence>
<dbReference type="Proteomes" id="UP001153069">
    <property type="component" value="Unassembled WGS sequence"/>
</dbReference>
<dbReference type="OrthoDB" id="426133at2759"/>
<comment type="caution">
    <text evidence="1">The sequence shown here is derived from an EMBL/GenBank/DDBJ whole genome shotgun (WGS) entry which is preliminary data.</text>
</comment>
<protein>
    <submittedName>
        <fullName evidence="1">Creatinase/Prolidase N-terminal domain</fullName>
    </submittedName>
</protein>